<dbReference type="Gene3D" id="2.60.40.1120">
    <property type="entry name" value="Carboxypeptidase-like, regulatory domain"/>
    <property type="match status" value="1"/>
</dbReference>
<keyword evidence="3 8" id="KW-1134">Transmembrane beta strand</keyword>
<evidence type="ECO:0000256" key="2">
    <source>
        <dbReference type="ARBA" id="ARBA00022448"/>
    </source>
</evidence>
<dbReference type="SUPFAM" id="SSF49464">
    <property type="entry name" value="Carboxypeptidase regulatory domain-like"/>
    <property type="match status" value="1"/>
</dbReference>
<reference evidence="14" key="1">
    <citation type="submission" date="2018-08" db="EMBL/GenBank/DDBJ databases">
        <authorList>
            <person name="Liu Z.-W."/>
            <person name="Du Z.-J."/>
        </authorList>
    </citation>
    <scope>NUCLEOTIDE SEQUENCE [LARGE SCALE GENOMIC DNA]</scope>
    <source>
        <strain evidence="14">H4X</strain>
    </source>
</reference>
<dbReference type="InterPro" id="IPR037066">
    <property type="entry name" value="Plug_dom_sf"/>
</dbReference>
<keyword evidence="13" id="KW-0675">Receptor</keyword>
<feature type="chain" id="PRO_5017541101" evidence="10">
    <location>
        <begin position="33"/>
        <end position="1061"/>
    </location>
</feature>
<sequence>MRSKIQLWQLKSCVAFIPLALAGAALPQEALANPSAVSANVFQWTVSGRVTSAAGDPLPGVTVLLKGTTNGAATDADGAFSLSVPESPGTLVFSYVGFSTVERSFSGPETLNVTLSEDSEALEEVVVVGYGTQRRADVTGAIATVDSRAIEERPIARVDQALVGQMAGVRVQQTSGVPGRGFSIQVRGTGSINASNEPLYVIDGFPLDVATQNSGGGFSTGNPLDNINPNDIESIQVLKDASAAAIYGSRGANGVVIITTKSGRAGKPKITFNTYMGWSETAKKLDVLSGEEWIERATEVINYNWVTSGEGRTAEQTTAERTAINGSFNQNLMLDERWLQPGYPGLTLIDWQDELFRKGFMQNYQVAASGGNEFLNYYVSGDYLDQDGVAIGIGYKRYSARANVEVKASDKLKIGVNINPSYSIASDPGVEGRDNQMHVATSHTPVSEDTVGIDVNTGNNRNYQWGFSRNSPVRVIEQSIGDTEIFRTLATVYGEYSILDDLTFRSTINLDHSDASTKSYRPAAVSGVLGNRQAFGNFSGYRRQTFVNENTLSYNRMFADNHNVSLLAGASYNYGSFNNFQIRSAEGFGSDDITTLNAANNINVGQTYTAESRNTMLSYFGRVQYSFMDRYLLGVTVRRDGSSRFGDDTKWGTFPSASLGWRISEEAFMSGVDFVSDMKLRGSWGISGNNGIGNYSHIALLGFSNYTFGGNLATGQVPNNFPNPDLGWEESETYNIGLDLGLFQNRVFTSFDYYTKTNTNLLLNIPVPTATGFSTALTNIGEVYNRGWEFEIATHNLTGAFRWDTNINLSHNENEVRQLGPNNTPIQGGDFDPPHNILMVGEPMNVIYVVRRNGILTQEDIDSGAALYGNQTAGDVRYFDANNDGVITADDRVMMGDRNPDYTWGITNSFSFKGFDLRVLVQGQQGGQIYSLFGRATDRTSMGWVENTLGVHRDRWRSPEDPGDGSRGKATGRFGFIKNSDWIYSSDYWRVRNITLGYDLGRLMAGNKFVQGARIYASAENWFGGDKYEGGYNPEAVNSGGDDYGAFPLAKSMTFGLNLTF</sequence>
<comment type="caution">
    <text evidence="13">The sequence shown here is derived from an EMBL/GenBank/DDBJ whole genome shotgun (WGS) entry which is preliminary data.</text>
</comment>
<dbReference type="InterPro" id="IPR023996">
    <property type="entry name" value="TonB-dep_OMP_SusC/RagA"/>
</dbReference>
<dbReference type="InterPro" id="IPR012910">
    <property type="entry name" value="Plug_dom"/>
</dbReference>
<dbReference type="InterPro" id="IPR023997">
    <property type="entry name" value="TonB-dep_OMP_SusC/RagA_CS"/>
</dbReference>
<evidence type="ECO:0000256" key="8">
    <source>
        <dbReference type="PROSITE-ProRule" id="PRU01360"/>
    </source>
</evidence>
<keyword evidence="10" id="KW-0732">Signal</keyword>
<protein>
    <submittedName>
        <fullName evidence="13">TonB-dependent receptor</fullName>
    </submittedName>
</protein>
<proteinExistence type="inferred from homology"/>
<keyword evidence="14" id="KW-1185">Reference proteome</keyword>
<dbReference type="Gene3D" id="2.170.130.10">
    <property type="entry name" value="TonB-dependent receptor, plug domain"/>
    <property type="match status" value="1"/>
</dbReference>
<dbReference type="EMBL" id="QRGR01000001">
    <property type="protein sequence ID" value="RDV17250.1"/>
    <property type="molecule type" value="Genomic_DNA"/>
</dbReference>
<evidence type="ECO:0000256" key="6">
    <source>
        <dbReference type="ARBA" id="ARBA00023136"/>
    </source>
</evidence>
<evidence type="ECO:0000256" key="1">
    <source>
        <dbReference type="ARBA" id="ARBA00004571"/>
    </source>
</evidence>
<dbReference type="PROSITE" id="PS52016">
    <property type="entry name" value="TONB_DEPENDENT_REC_3"/>
    <property type="match status" value="1"/>
</dbReference>
<dbReference type="GO" id="GO:0009279">
    <property type="term" value="C:cell outer membrane"/>
    <property type="evidence" value="ECO:0007669"/>
    <property type="project" value="UniProtKB-SubCell"/>
</dbReference>
<dbReference type="OrthoDB" id="9768177at2"/>
<dbReference type="NCBIfam" id="TIGR04057">
    <property type="entry name" value="SusC_RagA_signa"/>
    <property type="match status" value="1"/>
</dbReference>
<keyword evidence="4 8" id="KW-0812">Transmembrane</keyword>
<dbReference type="AlphaFoldDB" id="A0A3D8LII0"/>
<evidence type="ECO:0000256" key="10">
    <source>
        <dbReference type="SAM" id="SignalP"/>
    </source>
</evidence>
<evidence type="ECO:0000256" key="7">
    <source>
        <dbReference type="ARBA" id="ARBA00023237"/>
    </source>
</evidence>
<evidence type="ECO:0000259" key="11">
    <source>
        <dbReference type="Pfam" id="PF00593"/>
    </source>
</evidence>
<name>A0A3D8LII0_9BACT</name>
<dbReference type="SUPFAM" id="SSF56935">
    <property type="entry name" value="Porins"/>
    <property type="match status" value="1"/>
</dbReference>
<feature type="signal peptide" evidence="10">
    <location>
        <begin position="1"/>
        <end position="32"/>
    </location>
</feature>
<keyword evidence="6 8" id="KW-0472">Membrane</keyword>
<dbReference type="InterPro" id="IPR008969">
    <property type="entry name" value="CarboxyPept-like_regulatory"/>
</dbReference>
<keyword evidence="2 8" id="KW-0813">Transport</keyword>
<comment type="similarity">
    <text evidence="8 9">Belongs to the TonB-dependent receptor family.</text>
</comment>
<accession>A0A3D8LII0</accession>
<dbReference type="Pfam" id="PF07715">
    <property type="entry name" value="Plug"/>
    <property type="match status" value="1"/>
</dbReference>
<dbReference type="Gene3D" id="2.40.170.20">
    <property type="entry name" value="TonB-dependent receptor, beta-barrel domain"/>
    <property type="match status" value="1"/>
</dbReference>
<evidence type="ECO:0000256" key="4">
    <source>
        <dbReference type="ARBA" id="ARBA00022692"/>
    </source>
</evidence>
<organism evidence="13 14">
    <name type="scientific">Pontibacter diazotrophicus</name>
    <dbReference type="NCBI Taxonomy" id="1400979"/>
    <lineage>
        <taxon>Bacteria</taxon>
        <taxon>Pseudomonadati</taxon>
        <taxon>Bacteroidota</taxon>
        <taxon>Cytophagia</taxon>
        <taxon>Cytophagales</taxon>
        <taxon>Hymenobacteraceae</taxon>
        <taxon>Pontibacter</taxon>
    </lineage>
</organism>
<evidence type="ECO:0000256" key="3">
    <source>
        <dbReference type="ARBA" id="ARBA00022452"/>
    </source>
</evidence>
<dbReference type="Pfam" id="PF13715">
    <property type="entry name" value="CarbopepD_reg_2"/>
    <property type="match status" value="1"/>
</dbReference>
<dbReference type="InterPro" id="IPR036942">
    <property type="entry name" value="Beta-barrel_TonB_sf"/>
</dbReference>
<dbReference type="InterPro" id="IPR000531">
    <property type="entry name" value="Beta-barrel_TonB"/>
</dbReference>
<gene>
    <name evidence="13" type="ORF">DXT99_01745</name>
</gene>
<evidence type="ECO:0000256" key="5">
    <source>
        <dbReference type="ARBA" id="ARBA00023077"/>
    </source>
</evidence>
<dbReference type="RefSeq" id="WP_115563770.1">
    <property type="nucleotide sequence ID" value="NZ_QRGR01000001.1"/>
</dbReference>
<comment type="subcellular location">
    <subcellularLocation>
        <location evidence="1 8">Cell outer membrane</location>
        <topology evidence="1 8">Multi-pass membrane protein</topology>
    </subcellularLocation>
</comment>
<feature type="domain" description="TonB-dependent receptor plug" evidence="12">
    <location>
        <begin position="136"/>
        <end position="255"/>
    </location>
</feature>
<evidence type="ECO:0000259" key="12">
    <source>
        <dbReference type="Pfam" id="PF07715"/>
    </source>
</evidence>
<evidence type="ECO:0000313" key="14">
    <source>
        <dbReference type="Proteomes" id="UP000256708"/>
    </source>
</evidence>
<keyword evidence="7 8" id="KW-0998">Cell outer membrane</keyword>
<evidence type="ECO:0000256" key="9">
    <source>
        <dbReference type="RuleBase" id="RU003357"/>
    </source>
</evidence>
<keyword evidence="5 9" id="KW-0798">TonB box</keyword>
<feature type="domain" description="TonB-dependent receptor-like beta-barrel" evidence="11">
    <location>
        <begin position="455"/>
        <end position="902"/>
    </location>
</feature>
<dbReference type="InterPro" id="IPR039426">
    <property type="entry name" value="TonB-dep_rcpt-like"/>
</dbReference>
<dbReference type="Proteomes" id="UP000256708">
    <property type="component" value="Unassembled WGS sequence"/>
</dbReference>
<evidence type="ECO:0000313" key="13">
    <source>
        <dbReference type="EMBL" id="RDV17250.1"/>
    </source>
</evidence>
<dbReference type="FunFam" id="2.170.130.10:FF:000008">
    <property type="entry name" value="SusC/RagA family TonB-linked outer membrane protein"/>
    <property type="match status" value="1"/>
</dbReference>
<dbReference type="NCBIfam" id="TIGR04056">
    <property type="entry name" value="OMP_RagA_SusC"/>
    <property type="match status" value="1"/>
</dbReference>
<dbReference type="Pfam" id="PF00593">
    <property type="entry name" value="TonB_dep_Rec_b-barrel"/>
    <property type="match status" value="1"/>
</dbReference>